<dbReference type="SUPFAM" id="SSF49464">
    <property type="entry name" value="Carboxypeptidase regulatory domain-like"/>
    <property type="match status" value="1"/>
</dbReference>
<keyword evidence="3" id="KW-1185">Reference proteome</keyword>
<dbReference type="InterPro" id="IPR008969">
    <property type="entry name" value="CarboxyPept-like_regulatory"/>
</dbReference>
<proteinExistence type="predicted"/>
<evidence type="ECO:0000313" key="3">
    <source>
        <dbReference type="Proteomes" id="UP000474296"/>
    </source>
</evidence>
<dbReference type="Pfam" id="PF13715">
    <property type="entry name" value="CarbopepD_reg_2"/>
    <property type="match status" value="1"/>
</dbReference>
<gene>
    <name evidence="2" type="ORF">GWK10_11935</name>
</gene>
<evidence type="ECO:0000313" key="2">
    <source>
        <dbReference type="EMBL" id="NER17926.1"/>
    </source>
</evidence>
<protein>
    <submittedName>
        <fullName evidence="2">Carboxypeptidase-like regulatory domain-containing protein</fullName>
    </submittedName>
</protein>
<keyword evidence="2" id="KW-0121">Carboxypeptidase</keyword>
<feature type="signal peptide" evidence="1">
    <location>
        <begin position="1"/>
        <end position="19"/>
    </location>
</feature>
<dbReference type="GO" id="GO:0004180">
    <property type="term" value="F:carboxypeptidase activity"/>
    <property type="evidence" value="ECO:0007669"/>
    <property type="project" value="UniProtKB-KW"/>
</dbReference>
<evidence type="ECO:0000256" key="1">
    <source>
        <dbReference type="SAM" id="SignalP"/>
    </source>
</evidence>
<dbReference type="EMBL" id="JAABOQ010000004">
    <property type="protein sequence ID" value="NER17926.1"/>
    <property type="molecule type" value="Genomic_DNA"/>
</dbReference>
<sequence length="252" mass="28815">MKQFLLFFSCFLISIVSFAQEGDVKANIINAEDDSPLQNVHVLNLNRVIGTITNDKGDFSIPAAVNDTLFFSYLGFKSIKIRVTNDLLKNPGTKIQLTELAYTLEEVILQPFELTGYLEIDNKYVPVERNYRYSISGLPTGYEAGSYSPGAITRVLGAIFNPADLLHNMFGKKPKQLRKLRKMQEEDQIRNLLTTKFDREVLLEILELERNDLDEILQHCNYSKSFISTANDLQILDALSECYEEFKVLNRK</sequence>
<keyword evidence="2" id="KW-0645">Protease</keyword>
<comment type="caution">
    <text evidence="2">The sequence shown here is derived from an EMBL/GenBank/DDBJ whole genome shotgun (WGS) entry which is preliminary data.</text>
</comment>
<name>A0A6M0CJ06_9FLAO</name>
<organism evidence="2 3">
    <name type="scientific">Spongiivirga citrea</name>
    <dbReference type="NCBI Taxonomy" id="1481457"/>
    <lineage>
        <taxon>Bacteria</taxon>
        <taxon>Pseudomonadati</taxon>
        <taxon>Bacteroidota</taxon>
        <taxon>Flavobacteriia</taxon>
        <taxon>Flavobacteriales</taxon>
        <taxon>Flavobacteriaceae</taxon>
        <taxon>Spongiivirga</taxon>
    </lineage>
</organism>
<accession>A0A6M0CJ06</accession>
<reference evidence="2 3" key="1">
    <citation type="submission" date="2020-01" db="EMBL/GenBank/DDBJ databases">
        <title>Spongiivirga citrea KCTC 32990T.</title>
        <authorList>
            <person name="Wang G."/>
        </authorList>
    </citation>
    <scope>NUCLEOTIDE SEQUENCE [LARGE SCALE GENOMIC DNA]</scope>
    <source>
        <strain evidence="2 3">KCTC 32990</strain>
    </source>
</reference>
<keyword evidence="2" id="KW-0378">Hydrolase</keyword>
<dbReference type="Proteomes" id="UP000474296">
    <property type="component" value="Unassembled WGS sequence"/>
</dbReference>
<keyword evidence="1" id="KW-0732">Signal</keyword>
<dbReference type="RefSeq" id="WP_164032593.1">
    <property type="nucleotide sequence ID" value="NZ_JAABOQ010000004.1"/>
</dbReference>
<dbReference type="AlphaFoldDB" id="A0A6M0CJ06"/>
<feature type="chain" id="PRO_5026988711" evidence="1">
    <location>
        <begin position="20"/>
        <end position="252"/>
    </location>
</feature>